<dbReference type="OrthoDB" id="3364872at2759"/>
<protein>
    <recommendedName>
        <fullName evidence="5">Serum response factor-binding protein 1</fullName>
    </recommendedName>
</protein>
<feature type="compositionally biased region" description="Basic and acidic residues" evidence="2">
    <location>
        <begin position="148"/>
        <end position="162"/>
    </location>
</feature>
<feature type="non-terminal residue" evidence="3">
    <location>
        <position position="177"/>
    </location>
</feature>
<evidence type="ECO:0000256" key="1">
    <source>
        <dbReference type="SAM" id="Coils"/>
    </source>
</evidence>
<dbReference type="InterPro" id="IPR037393">
    <property type="entry name" value="Bud22/SRFB1"/>
</dbReference>
<organism evidence="3 4">
    <name type="scientific">Conger conger</name>
    <name type="common">Conger eel</name>
    <name type="synonym">Muraena conger</name>
    <dbReference type="NCBI Taxonomy" id="82655"/>
    <lineage>
        <taxon>Eukaryota</taxon>
        <taxon>Metazoa</taxon>
        <taxon>Chordata</taxon>
        <taxon>Craniata</taxon>
        <taxon>Vertebrata</taxon>
        <taxon>Euteleostomi</taxon>
        <taxon>Actinopterygii</taxon>
        <taxon>Neopterygii</taxon>
        <taxon>Teleostei</taxon>
        <taxon>Anguilliformes</taxon>
        <taxon>Congridae</taxon>
        <taxon>Conger</taxon>
    </lineage>
</organism>
<dbReference type="EMBL" id="JAFJMO010000009">
    <property type="protein sequence ID" value="KAJ8268323.1"/>
    <property type="molecule type" value="Genomic_DNA"/>
</dbReference>
<evidence type="ECO:0000256" key="2">
    <source>
        <dbReference type="SAM" id="MobiDB-lite"/>
    </source>
</evidence>
<dbReference type="Proteomes" id="UP001152803">
    <property type="component" value="Unassembled WGS sequence"/>
</dbReference>
<feature type="compositionally biased region" description="Acidic residues" evidence="2">
    <location>
        <begin position="163"/>
        <end position="177"/>
    </location>
</feature>
<dbReference type="GO" id="GO:0005634">
    <property type="term" value="C:nucleus"/>
    <property type="evidence" value="ECO:0007669"/>
    <property type="project" value="TreeGrafter"/>
</dbReference>
<comment type="caution">
    <text evidence="3">The sequence shown here is derived from an EMBL/GenBank/DDBJ whole genome shotgun (WGS) entry which is preliminary data.</text>
</comment>
<reference evidence="3" key="1">
    <citation type="journal article" date="2023" name="Science">
        <title>Genome structures resolve the early diversification of teleost fishes.</title>
        <authorList>
            <person name="Parey E."/>
            <person name="Louis A."/>
            <person name="Montfort J."/>
            <person name="Bouchez O."/>
            <person name="Roques C."/>
            <person name="Iampietro C."/>
            <person name="Lluch J."/>
            <person name="Castinel A."/>
            <person name="Donnadieu C."/>
            <person name="Desvignes T."/>
            <person name="Floi Bucao C."/>
            <person name="Jouanno E."/>
            <person name="Wen M."/>
            <person name="Mejri S."/>
            <person name="Dirks R."/>
            <person name="Jansen H."/>
            <person name="Henkel C."/>
            <person name="Chen W.J."/>
            <person name="Zahm M."/>
            <person name="Cabau C."/>
            <person name="Klopp C."/>
            <person name="Thompson A.W."/>
            <person name="Robinson-Rechavi M."/>
            <person name="Braasch I."/>
            <person name="Lecointre G."/>
            <person name="Bobe J."/>
            <person name="Postlethwait J.H."/>
            <person name="Berthelot C."/>
            <person name="Roest Crollius H."/>
            <person name="Guiguen Y."/>
        </authorList>
    </citation>
    <scope>NUCLEOTIDE SEQUENCE</scope>
    <source>
        <tissue evidence="3">Blood</tissue>
    </source>
</reference>
<dbReference type="GO" id="GO:0030686">
    <property type="term" value="C:90S preribosome"/>
    <property type="evidence" value="ECO:0007669"/>
    <property type="project" value="TreeGrafter"/>
</dbReference>
<dbReference type="AlphaFoldDB" id="A0A9Q1DER9"/>
<keyword evidence="4" id="KW-1185">Reference proteome</keyword>
<dbReference type="PANTHER" id="PTHR23325">
    <property type="entry name" value="SERUM RESPONSE FACTOR-BINDING"/>
    <property type="match status" value="1"/>
</dbReference>
<name>A0A9Q1DER9_CONCO</name>
<accession>A0A9Q1DER9</accession>
<gene>
    <name evidence="3" type="ORF">COCON_G00134950</name>
</gene>
<proteinExistence type="predicted"/>
<feature type="region of interest" description="Disordered" evidence="2">
    <location>
        <begin position="120"/>
        <end position="177"/>
    </location>
</feature>
<keyword evidence="1" id="KW-0175">Coiled coil</keyword>
<dbReference type="PANTHER" id="PTHR23325:SF1">
    <property type="entry name" value="SERUM RESPONSE FACTOR-BINDING PROTEIN 1"/>
    <property type="match status" value="1"/>
</dbReference>
<evidence type="ECO:0000313" key="3">
    <source>
        <dbReference type="EMBL" id="KAJ8268323.1"/>
    </source>
</evidence>
<evidence type="ECO:0008006" key="5">
    <source>
        <dbReference type="Google" id="ProtNLM"/>
    </source>
</evidence>
<evidence type="ECO:0000313" key="4">
    <source>
        <dbReference type="Proteomes" id="UP001152803"/>
    </source>
</evidence>
<sequence>MAEVLNLNNEVVKMRKEIKKARALIIRKLTRQIAQLKKKKGKAAEVEKNQRRAARLLEEIHEMKDLRPDNVTKTALMKDLRFEKVCKNPNSTLSERATARIATHPQISKRIREIKAAVEAFKDERKKPAGGKASKPGKPAEDPNVDAVKSDDLGDKAVKEVDQDGQEEEVDQVEEKV</sequence>
<dbReference type="GO" id="GO:0030490">
    <property type="term" value="P:maturation of SSU-rRNA"/>
    <property type="evidence" value="ECO:0007669"/>
    <property type="project" value="TreeGrafter"/>
</dbReference>
<feature type="coiled-coil region" evidence="1">
    <location>
        <begin position="4"/>
        <end position="66"/>
    </location>
</feature>